<dbReference type="SMART" id="SM00948">
    <property type="entry name" value="Proteasome_A_N"/>
    <property type="match status" value="1"/>
</dbReference>
<evidence type="ECO:0000256" key="1">
    <source>
        <dbReference type="ARBA" id="ARBA00002000"/>
    </source>
</evidence>
<dbReference type="Gene3D" id="3.60.20.10">
    <property type="entry name" value="Glutamine Phosphoribosylpyrophosphate, subunit 1, domain 1"/>
    <property type="match status" value="1"/>
</dbReference>
<protein>
    <recommendedName>
        <fullName evidence="4">Proteasome alpha-type subunits domain-containing protein</fullName>
    </recommendedName>
</protein>
<evidence type="ECO:0000313" key="5">
    <source>
        <dbReference type="EMBL" id="KAB0792547.1"/>
    </source>
</evidence>
<evidence type="ECO:0000313" key="6">
    <source>
        <dbReference type="Proteomes" id="UP000327044"/>
    </source>
</evidence>
<dbReference type="EMBL" id="VVIM01000010">
    <property type="protein sequence ID" value="KAB0792547.1"/>
    <property type="molecule type" value="Genomic_DNA"/>
</dbReference>
<accession>A0A5N4A5G3</accession>
<dbReference type="Pfam" id="PF10584">
    <property type="entry name" value="Proteasome_A_N"/>
    <property type="match status" value="1"/>
</dbReference>
<evidence type="ECO:0000259" key="4">
    <source>
        <dbReference type="SMART" id="SM00948"/>
    </source>
</evidence>
<proteinExistence type="inferred from homology"/>
<keyword evidence="2 3" id="KW-0647">Proteasome</keyword>
<dbReference type="InterPro" id="IPR001353">
    <property type="entry name" value="Proteasome_sua/b"/>
</dbReference>
<feature type="domain" description="Proteasome alpha-type subunits" evidence="4">
    <location>
        <begin position="6"/>
        <end position="28"/>
    </location>
</feature>
<dbReference type="InterPro" id="IPR000426">
    <property type="entry name" value="Proteasome_asu_N"/>
</dbReference>
<organism evidence="5 6">
    <name type="scientific">Photinus pyralis</name>
    <name type="common">Common eastern firefly</name>
    <name type="synonym">Lampyris pyralis</name>
    <dbReference type="NCBI Taxonomy" id="7054"/>
    <lineage>
        <taxon>Eukaryota</taxon>
        <taxon>Metazoa</taxon>
        <taxon>Ecdysozoa</taxon>
        <taxon>Arthropoda</taxon>
        <taxon>Hexapoda</taxon>
        <taxon>Insecta</taxon>
        <taxon>Pterygota</taxon>
        <taxon>Neoptera</taxon>
        <taxon>Endopterygota</taxon>
        <taxon>Coleoptera</taxon>
        <taxon>Polyphaga</taxon>
        <taxon>Elateriformia</taxon>
        <taxon>Elateroidea</taxon>
        <taxon>Lampyridae</taxon>
        <taxon>Lampyrinae</taxon>
        <taxon>Photinus</taxon>
    </lineage>
</organism>
<dbReference type="GO" id="GO:0006511">
    <property type="term" value="P:ubiquitin-dependent protein catabolic process"/>
    <property type="evidence" value="ECO:0007669"/>
    <property type="project" value="InterPro"/>
</dbReference>
<dbReference type="InterPro" id="IPR029055">
    <property type="entry name" value="Ntn_hydrolases_N"/>
</dbReference>
<dbReference type="PROSITE" id="PS51475">
    <property type="entry name" value="PROTEASOME_ALPHA_2"/>
    <property type="match status" value="1"/>
</dbReference>
<reference evidence="5 6" key="1">
    <citation type="journal article" date="2018" name="Elife">
        <title>Firefly genomes illuminate parallel origins of bioluminescence in beetles.</title>
        <authorList>
            <person name="Fallon T.R."/>
            <person name="Lower S.E."/>
            <person name="Chang C.H."/>
            <person name="Bessho-Uehara M."/>
            <person name="Martin G.J."/>
            <person name="Bewick A.J."/>
            <person name="Behringer M."/>
            <person name="Debat H.J."/>
            <person name="Wong I."/>
            <person name="Day J.C."/>
            <person name="Suvorov A."/>
            <person name="Silva C.J."/>
            <person name="Stanger-Hall K.F."/>
            <person name="Hall D.W."/>
            <person name="Schmitz R.J."/>
            <person name="Nelson D.R."/>
            <person name="Lewis S.M."/>
            <person name="Shigenobu S."/>
            <person name="Bybee S.M."/>
            <person name="Larracuente A.M."/>
            <person name="Oba Y."/>
            <person name="Weng J.K."/>
        </authorList>
    </citation>
    <scope>NUCLEOTIDE SEQUENCE [LARGE SCALE GENOMIC DNA]</scope>
    <source>
        <strain evidence="5">1611_PpyrPB1</strain>
        <tissue evidence="5">Whole body</tissue>
    </source>
</reference>
<dbReference type="PANTHER" id="PTHR11599">
    <property type="entry name" value="PROTEASOME SUBUNIT ALPHA/BETA"/>
    <property type="match status" value="1"/>
</dbReference>
<evidence type="ECO:0000256" key="3">
    <source>
        <dbReference type="PROSITE-ProRule" id="PRU00808"/>
    </source>
</evidence>
<dbReference type="InterPro" id="IPR050115">
    <property type="entry name" value="Proteasome_alpha"/>
</dbReference>
<dbReference type="Proteomes" id="UP000327044">
    <property type="component" value="Unassembled WGS sequence"/>
</dbReference>
<keyword evidence="6" id="KW-1185">Reference proteome</keyword>
<dbReference type="InParanoid" id="A0A5N4A5G3"/>
<gene>
    <name evidence="5" type="ORF">PPYR_14506</name>
</gene>
<dbReference type="AlphaFoldDB" id="A0A5N4A5G3"/>
<evidence type="ECO:0000256" key="2">
    <source>
        <dbReference type="ARBA" id="ARBA00022942"/>
    </source>
</evidence>
<comment type="function">
    <text evidence="1">The proteasome is a multicatalytic proteinase complex which is characterized by its ability to cleave peptides with Arg, Phe, Tyr, Leu, and Glu adjacent to the leaving group at neutral or slightly basic pH. The proteasome has an ATP-dependent proteolytic activity.</text>
</comment>
<comment type="caution">
    <text evidence="5">The sequence shown here is derived from an EMBL/GenBank/DDBJ whole genome shotgun (WGS) entry which is preliminary data.</text>
</comment>
<dbReference type="GO" id="GO:0005634">
    <property type="term" value="C:nucleus"/>
    <property type="evidence" value="ECO:0007669"/>
    <property type="project" value="UniProtKB-ARBA"/>
</dbReference>
<dbReference type="SUPFAM" id="SSF56235">
    <property type="entry name" value="N-terminal nucleophile aminohydrolases (Ntn hydrolases)"/>
    <property type="match status" value="1"/>
</dbReference>
<dbReference type="GO" id="GO:0019773">
    <property type="term" value="C:proteasome core complex, alpha-subunit complex"/>
    <property type="evidence" value="ECO:0007669"/>
    <property type="project" value="UniProtKB-UniRule"/>
</dbReference>
<sequence length="251" mass="28209">MFRNNYDHDVSIWSPEGRLYQVEFAMEAVKMGALSVGIKNANEAVLVSVKRSSTDLSVYQRKIVEIDPLVGISFSGLTADAKLLARFLRVECLSYRYGHDTCMPIERLAEVLGRKMHAATQMYNTRPYGVGILLAGWDPLGPHIYEFGPTGNFLDCKAMAIGGRCQSARTYLERNMNLFKECDRDEIIRHGVRALQSTLPRDTLLSNMNVAIGVVQQLNPFTILNDEVYDYINSIDGEEHRPDPGCGDRNI</sequence>
<dbReference type="FunFam" id="3.60.20.10:FF:000063">
    <property type="entry name" value="Proteasome subunit alpha type"/>
    <property type="match status" value="1"/>
</dbReference>
<dbReference type="InterPro" id="IPR023332">
    <property type="entry name" value="Proteasome_alpha-type"/>
</dbReference>
<comment type="similarity">
    <text evidence="3">Belongs to the peptidase T1A family.</text>
</comment>
<name>A0A5N4A5G3_PHOPY</name>
<dbReference type="Pfam" id="PF00227">
    <property type="entry name" value="Proteasome"/>
    <property type="match status" value="1"/>
</dbReference>